<feature type="non-terminal residue" evidence="2">
    <location>
        <position position="1"/>
    </location>
</feature>
<organism evidence="2 3">
    <name type="scientific">Penicillium malachiteum</name>
    <dbReference type="NCBI Taxonomy" id="1324776"/>
    <lineage>
        <taxon>Eukaryota</taxon>
        <taxon>Fungi</taxon>
        <taxon>Dikarya</taxon>
        <taxon>Ascomycota</taxon>
        <taxon>Pezizomycotina</taxon>
        <taxon>Eurotiomycetes</taxon>
        <taxon>Eurotiomycetidae</taxon>
        <taxon>Eurotiales</taxon>
        <taxon>Aspergillaceae</taxon>
        <taxon>Penicillium</taxon>
    </lineage>
</organism>
<evidence type="ECO:0000256" key="1">
    <source>
        <dbReference type="SAM" id="Phobius"/>
    </source>
</evidence>
<feature type="transmembrane region" description="Helical" evidence="1">
    <location>
        <begin position="115"/>
        <end position="134"/>
    </location>
</feature>
<keyword evidence="1" id="KW-0812">Transmembrane</keyword>
<evidence type="ECO:0000313" key="2">
    <source>
        <dbReference type="EMBL" id="KAJ5709211.1"/>
    </source>
</evidence>
<accession>A0AAD6HCY7</accession>
<name>A0AAD6HCY7_9EURO</name>
<dbReference type="AlphaFoldDB" id="A0AAD6HCY7"/>
<proteinExistence type="predicted"/>
<keyword evidence="1" id="KW-1133">Transmembrane helix</keyword>
<comment type="caution">
    <text evidence="2">The sequence shown here is derived from an EMBL/GenBank/DDBJ whole genome shotgun (WGS) entry which is preliminary data.</text>
</comment>
<keyword evidence="1" id="KW-0472">Membrane</keyword>
<reference evidence="2" key="2">
    <citation type="submission" date="2023-01" db="EMBL/GenBank/DDBJ databases">
        <authorList>
            <person name="Petersen C."/>
        </authorList>
    </citation>
    <scope>NUCLEOTIDE SEQUENCE</scope>
    <source>
        <strain evidence="2">IBT 17514</strain>
    </source>
</reference>
<sequence length="226" mass="25801">VNINCRGYDFTLLFEQVILGVLPSITSLLWLIPRLAILQRSRVKSKSLKLAICKSLLLFLLFVLQIILTVYQVKIKALHTKMSIPAAAFNLASALAAIILSFLKDQRTVQPSDTLIVYFSALSILYIPYFRTLWLIPSITIPRGLFTTIYIIIVLTTILESTRKINFLQLLYKNVSIKMIYGFWGRNLFVWVLPLFWNAYTSIISLDDLPDIDSILLGDHAKDYLA</sequence>
<feature type="transmembrane region" description="Helical" evidence="1">
    <location>
        <begin position="140"/>
        <end position="159"/>
    </location>
</feature>
<feature type="transmembrane region" description="Helical" evidence="1">
    <location>
        <begin position="50"/>
        <end position="71"/>
    </location>
</feature>
<evidence type="ECO:0000313" key="3">
    <source>
        <dbReference type="Proteomes" id="UP001215712"/>
    </source>
</evidence>
<gene>
    <name evidence="2" type="ORF">N7493_010545</name>
</gene>
<feature type="transmembrane region" description="Helical" evidence="1">
    <location>
        <begin position="180"/>
        <end position="200"/>
    </location>
</feature>
<feature type="transmembrane region" description="Helical" evidence="1">
    <location>
        <begin position="17"/>
        <end position="38"/>
    </location>
</feature>
<dbReference type="Proteomes" id="UP001215712">
    <property type="component" value="Unassembled WGS sequence"/>
</dbReference>
<dbReference type="EMBL" id="JAQJAN010000019">
    <property type="protein sequence ID" value="KAJ5709211.1"/>
    <property type="molecule type" value="Genomic_DNA"/>
</dbReference>
<protein>
    <submittedName>
        <fullName evidence="2">ABC transporter integral membrane type 1</fullName>
    </submittedName>
</protein>
<reference evidence="2" key="1">
    <citation type="journal article" date="2023" name="IMA Fungus">
        <title>Comparative genomic study of the Penicillium genus elucidates a diverse pangenome and 15 lateral gene transfer events.</title>
        <authorList>
            <person name="Petersen C."/>
            <person name="Sorensen T."/>
            <person name="Nielsen M.R."/>
            <person name="Sondergaard T.E."/>
            <person name="Sorensen J.L."/>
            <person name="Fitzpatrick D.A."/>
            <person name="Frisvad J.C."/>
            <person name="Nielsen K.L."/>
        </authorList>
    </citation>
    <scope>NUCLEOTIDE SEQUENCE</scope>
    <source>
        <strain evidence="2">IBT 17514</strain>
    </source>
</reference>
<keyword evidence="3" id="KW-1185">Reference proteome</keyword>
<feature type="transmembrane region" description="Helical" evidence="1">
    <location>
        <begin position="83"/>
        <end position="103"/>
    </location>
</feature>